<dbReference type="SUPFAM" id="SSF56176">
    <property type="entry name" value="FAD-binding/transporter-associated domain-like"/>
    <property type="match status" value="1"/>
</dbReference>
<dbReference type="PANTHER" id="PTHR22777:SF17">
    <property type="entry name" value="UPF0053 PROTEIN SLL0260"/>
    <property type="match status" value="1"/>
</dbReference>
<dbReference type="Pfam" id="PF00571">
    <property type="entry name" value="CBS"/>
    <property type="match status" value="1"/>
</dbReference>
<accession>A0A2V3ZW62</accession>
<dbReference type="GO" id="GO:0005886">
    <property type="term" value="C:plasma membrane"/>
    <property type="evidence" value="ECO:0007669"/>
    <property type="project" value="TreeGrafter"/>
</dbReference>
<name>A0A2V3ZW62_9BACT</name>
<dbReference type="AlphaFoldDB" id="A0A2V3ZW62"/>
<evidence type="ECO:0000259" key="10">
    <source>
        <dbReference type="PROSITE" id="PS51371"/>
    </source>
</evidence>
<comment type="subcellular location">
    <subcellularLocation>
        <location evidence="1">Membrane</location>
        <topology evidence="1">Multi-pass membrane protein</topology>
    </subcellularLocation>
</comment>
<comment type="caution">
    <text evidence="12">The sequence shown here is derived from an EMBL/GenBank/DDBJ whole genome shotgun (WGS) entry which is preliminary data.</text>
</comment>
<reference evidence="12 13" key="1">
    <citation type="submission" date="2018-05" db="EMBL/GenBank/DDBJ databases">
        <title>Marinifilum breve JC075T sp. nov., a marine bacterium isolated from Yongle Blue Hole in the South China Sea.</title>
        <authorList>
            <person name="Fu T."/>
        </authorList>
    </citation>
    <scope>NUCLEOTIDE SEQUENCE [LARGE SCALE GENOMIC DNA]</scope>
    <source>
        <strain evidence="12 13">JC075</strain>
    </source>
</reference>
<dbReference type="InterPro" id="IPR016169">
    <property type="entry name" value="FAD-bd_PCMH_sub2"/>
</dbReference>
<evidence type="ECO:0000256" key="7">
    <source>
        <dbReference type="PROSITE-ProRule" id="PRU00703"/>
    </source>
</evidence>
<protein>
    <submittedName>
        <fullName evidence="12">Hemolysin</fullName>
    </submittedName>
</protein>
<dbReference type="InterPro" id="IPR036318">
    <property type="entry name" value="FAD-bd_PCMH-like_sf"/>
</dbReference>
<feature type="domain" description="CNNM transmembrane" evidence="11">
    <location>
        <begin position="1"/>
        <end position="193"/>
    </location>
</feature>
<evidence type="ECO:0000256" key="2">
    <source>
        <dbReference type="ARBA" id="ARBA00022692"/>
    </source>
</evidence>
<evidence type="ECO:0000256" key="1">
    <source>
        <dbReference type="ARBA" id="ARBA00004141"/>
    </source>
</evidence>
<evidence type="ECO:0000313" key="12">
    <source>
        <dbReference type="EMBL" id="PXX96806.1"/>
    </source>
</evidence>
<dbReference type="CDD" id="cd04590">
    <property type="entry name" value="CBS_pair_CorC_HlyC_assoc"/>
    <property type="match status" value="1"/>
</dbReference>
<evidence type="ECO:0000256" key="4">
    <source>
        <dbReference type="ARBA" id="ARBA00022989"/>
    </source>
</evidence>
<dbReference type="RefSeq" id="WP_110362745.1">
    <property type="nucleotide sequence ID" value="NZ_QFLI01000011.1"/>
</dbReference>
<dbReference type="InterPro" id="IPR002550">
    <property type="entry name" value="CNNM"/>
</dbReference>
<dbReference type="OrthoDB" id="9798188at2"/>
<dbReference type="PROSITE" id="PS51846">
    <property type="entry name" value="CNNM"/>
    <property type="match status" value="1"/>
</dbReference>
<dbReference type="GO" id="GO:0050660">
    <property type="term" value="F:flavin adenine dinucleotide binding"/>
    <property type="evidence" value="ECO:0007669"/>
    <property type="project" value="InterPro"/>
</dbReference>
<dbReference type="PANTHER" id="PTHR22777">
    <property type="entry name" value="HEMOLYSIN-RELATED"/>
    <property type="match status" value="1"/>
</dbReference>
<keyword evidence="5 7" id="KW-0129">CBS domain</keyword>
<dbReference type="InterPro" id="IPR046342">
    <property type="entry name" value="CBS_dom_sf"/>
</dbReference>
<dbReference type="Pfam" id="PF01595">
    <property type="entry name" value="CNNM"/>
    <property type="match status" value="1"/>
</dbReference>
<keyword evidence="3" id="KW-0677">Repeat</keyword>
<evidence type="ECO:0000256" key="3">
    <source>
        <dbReference type="ARBA" id="ARBA00022737"/>
    </source>
</evidence>
<keyword evidence="2 8" id="KW-0812">Transmembrane</keyword>
<evidence type="ECO:0000256" key="6">
    <source>
        <dbReference type="ARBA" id="ARBA00023136"/>
    </source>
</evidence>
<dbReference type="InterPro" id="IPR000644">
    <property type="entry name" value="CBS_dom"/>
</dbReference>
<feature type="domain" description="CBS" evidence="10">
    <location>
        <begin position="274"/>
        <end position="331"/>
    </location>
</feature>
<feature type="transmembrane region" description="Helical" evidence="9">
    <location>
        <begin position="6"/>
        <end position="27"/>
    </location>
</feature>
<dbReference type="InterPro" id="IPR005170">
    <property type="entry name" value="Transptr-assoc_dom"/>
</dbReference>
<evidence type="ECO:0000313" key="13">
    <source>
        <dbReference type="Proteomes" id="UP000248079"/>
    </source>
</evidence>
<dbReference type="PROSITE" id="PS51371">
    <property type="entry name" value="CBS"/>
    <property type="match status" value="1"/>
</dbReference>
<evidence type="ECO:0000256" key="8">
    <source>
        <dbReference type="PROSITE-ProRule" id="PRU01193"/>
    </source>
</evidence>
<organism evidence="12 13">
    <name type="scientific">Marinifilum breve</name>
    <dbReference type="NCBI Taxonomy" id="2184082"/>
    <lineage>
        <taxon>Bacteria</taxon>
        <taxon>Pseudomonadati</taxon>
        <taxon>Bacteroidota</taxon>
        <taxon>Bacteroidia</taxon>
        <taxon>Marinilabiliales</taxon>
        <taxon>Marinifilaceae</taxon>
    </lineage>
</organism>
<proteinExistence type="predicted"/>
<sequence length="419" mass="48065">MNDLIIIFAMLALSAFFSGMEIAFIAANKLRMELDRNKNTVSSRIISIFSRYPGHYISTMLVGNNIALVVYGIVMAKMLEPSIELWVDSESLVLTIQTIISTILILVTAEFIPKTLFRLNPNFALNFFALPVMFFYIIFYPVTIITMMLSKNIIHKLFKTKITEDAETQAFGKVDLDHLVQEGQDTQAIAEDELHDIKIFRNALDFSKVKLRECIVPRNEIEAMELNGELEDLTQRFIETGYSRILIYKESIDNIIGYVHSSVIFKKPQSIKSALSRIIFVPETMAAHKLLNLFTKEQKSIAVVVDEFGGTAGMVTIEDIMEEIFGEIEDEHDNIELEEEVLSENEFIFSGRLEIDYLNDKYDLNLPESEDFETLNGFILFNHESIPKYNETIRIDNFNFKIVEVSNTRVEKIKLTIIT</sequence>
<dbReference type="Proteomes" id="UP000248079">
    <property type="component" value="Unassembled WGS sequence"/>
</dbReference>
<dbReference type="SUPFAM" id="SSF54631">
    <property type="entry name" value="CBS-domain pair"/>
    <property type="match status" value="1"/>
</dbReference>
<feature type="transmembrane region" description="Helical" evidence="9">
    <location>
        <begin position="124"/>
        <end position="149"/>
    </location>
</feature>
<dbReference type="Pfam" id="PF03471">
    <property type="entry name" value="CorC_HlyC"/>
    <property type="match status" value="1"/>
</dbReference>
<dbReference type="InterPro" id="IPR044751">
    <property type="entry name" value="Ion_transp-like_CBS"/>
</dbReference>
<keyword evidence="6 8" id="KW-0472">Membrane</keyword>
<dbReference type="Gene3D" id="3.10.580.10">
    <property type="entry name" value="CBS-domain"/>
    <property type="match status" value="1"/>
</dbReference>
<evidence type="ECO:0000259" key="11">
    <source>
        <dbReference type="PROSITE" id="PS51846"/>
    </source>
</evidence>
<feature type="transmembrane region" description="Helical" evidence="9">
    <location>
        <begin position="94"/>
        <end position="112"/>
    </location>
</feature>
<dbReference type="Gene3D" id="3.30.465.10">
    <property type="match status" value="1"/>
</dbReference>
<keyword evidence="13" id="KW-1185">Reference proteome</keyword>
<dbReference type="SMART" id="SM01091">
    <property type="entry name" value="CorC_HlyC"/>
    <property type="match status" value="1"/>
</dbReference>
<dbReference type="EMBL" id="QFLI01000011">
    <property type="protein sequence ID" value="PXX96806.1"/>
    <property type="molecule type" value="Genomic_DNA"/>
</dbReference>
<keyword evidence="4 8" id="KW-1133">Transmembrane helix</keyword>
<feature type="transmembrane region" description="Helical" evidence="9">
    <location>
        <begin position="54"/>
        <end position="74"/>
    </location>
</feature>
<evidence type="ECO:0000256" key="9">
    <source>
        <dbReference type="SAM" id="Phobius"/>
    </source>
</evidence>
<gene>
    <name evidence="12" type="ORF">DF185_19365</name>
</gene>
<evidence type="ECO:0000256" key="5">
    <source>
        <dbReference type="ARBA" id="ARBA00023122"/>
    </source>
</evidence>